<accession>A0AAD9H3P1</accession>
<protein>
    <submittedName>
        <fullName evidence="1">Uncharacterized protein</fullName>
    </submittedName>
</protein>
<organism evidence="1 2">
    <name type="scientific">Colletotrichum zoysiae</name>
    <dbReference type="NCBI Taxonomy" id="1216348"/>
    <lineage>
        <taxon>Eukaryota</taxon>
        <taxon>Fungi</taxon>
        <taxon>Dikarya</taxon>
        <taxon>Ascomycota</taxon>
        <taxon>Pezizomycotina</taxon>
        <taxon>Sordariomycetes</taxon>
        <taxon>Hypocreomycetidae</taxon>
        <taxon>Glomerellales</taxon>
        <taxon>Glomerellaceae</taxon>
        <taxon>Colletotrichum</taxon>
        <taxon>Colletotrichum graminicola species complex</taxon>
    </lineage>
</organism>
<proteinExistence type="predicted"/>
<reference evidence="1" key="1">
    <citation type="submission" date="2021-06" db="EMBL/GenBank/DDBJ databases">
        <title>Comparative genomics, transcriptomics and evolutionary studies reveal genomic signatures of adaptation to plant cell wall in hemibiotrophic fungi.</title>
        <authorList>
            <consortium name="DOE Joint Genome Institute"/>
            <person name="Baroncelli R."/>
            <person name="Diaz J.F."/>
            <person name="Benocci T."/>
            <person name="Peng M."/>
            <person name="Battaglia E."/>
            <person name="Haridas S."/>
            <person name="Andreopoulos W."/>
            <person name="Labutti K."/>
            <person name="Pangilinan J."/>
            <person name="Floch G.L."/>
            <person name="Makela M.R."/>
            <person name="Henrissat B."/>
            <person name="Grigoriev I.V."/>
            <person name="Crouch J.A."/>
            <person name="De Vries R.P."/>
            <person name="Sukno S.A."/>
            <person name="Thon M.R."/>
        </authorList>
    </citation>
    <scope>NUCLEOTIDE SEQUENCE</scope>
    <source>
        <strain evidence="1">MAFF235873</strain>
    </source>
</reference>
<evidence type="ECO:0000313" key="1">
    <source>
        <dbReference type="EMBL" id="KAK2021231.1"/>
    </source>
</evidence>
<keyword evidence="2" id="KW-1185">Reference proteome</keyword>
<dbReference type="EMBL" id="MU843124">
    <property type="protein sequence ID" value="KAK2021231.1"/>
    <property type="molecule type" value="Genomic_DNA"/>
</dbReference>
<evidence type="ECO:0000313" key="2">
    <source>
        <dbReference type="Proteomes" id="UP001232148"/>
    </source>
</evidence>
<name>A0AAD9H3P1_9PEZI</name>
<dbReference type="Proteomes" id="UP001232148">
    <property type="component" value="Unassembled WGS sequence"/>
</dbReference>
<dbReference type="AlphaFoldDB" id="A0AAD9H3P1"/>
<sequence>MRGRRRPSEAMGIRSPCTACSSWNSQFTCHIYSVRSLRSPFPAVDQFLRMFLTVASRRRIVDRVAASPSRAFEMASHELVSSLGLVQGSVVGEGFSDKASARDGCTLLTKSGRDHGHLNHVSCQD</sequence>
<comment type="caution">
    <text evidence="1">The sequence shown here is derived from an EMBL/GenBank/DDBJ whole genome shotgun (WGS) entry which is preliminary data.</text>
</comment>
<gene>
    <name evidence="1" type="ORF">LX32DRAFT_265341</name>
</gene>